<organism evidence="1 2">
    <name type="scientific">Dunaliella salina</name>
    <name type="common">Green alga</name>
    <name type="synonym">Protococcus salinus</name>
    <dbReference type="NCBI Taxonomy" id="3046"/>
    <lineage>
        <taxon>Eukaryota</taxon>
        <taxon>Viridiplantae</taxon>
        <taxon>Chlorophyta</taxon>
        <taxon>core chlorophytes</taxon>
        <taxon>Chlorophyceae</taxon>
        <taxon>CS clade</taxon>
        <taxon>Chlamydomonadales</taxon>
        <taxon>Dunaliellaceae</taxon>
        <taxon>Dunaliella</taxon>
    </lineage>
</organism>
<comment type="caution">
    <text evidence="1">The sequence shown here is derived from an EMBL/GenBank/DDBJ whole genome shotgun (WGS) entry which is preliminary data.</text>
</comment>
<dbReference type="EMBL" id="MU069568">
    <property type="protein sequence ID" value="KAF5838698.1"/>
    <property type="molecule type" value="Genomic_DNA"/>
</dbReference>
<evidence type="ECO:0000313" key="2">
    <source>
        <dbReference type="Proteomes" id="UP000815325"/>
    </source>
</evidence>
<proteinExistence type="predicted"/>
<keyword evidence="2" id="KW-1185">Reference proteome</keyword>
<reference evidence="1" key="1">
    <citation type="submission" date="2017-08" db="EMBL/GenBank/DDBJ databases">
        <authorList>
            <person name="Polle J.E."/>
            <person name="Barry K."/>
            <person name="Cushman J."/>
            <person name="Schmutz J."/>
            <person name="Tran D."/>
            <person name="Hathwaick L.T."/>
            <person name="Yim W.C."/>
            <person name="Jenkins J."/>
            <person name="Mckie-Krisberg Z.M."/>
            <person name="Prochnik S."/>
            <person name="Lindquist E."/>
            <person name="Dockter R.B."/>
            <person name="Adam C."/>
            <person name="Molina H."/>
            <person name="Bunkerborg J."/>
            <person name="Jin E."/>
            <person name="Buchheim M."/>
            <person name="Magnuson J."/>
        </authorList>
    </citation>
    <scope>NUCLEOTIDE SEQUENCE</scope>
    <source>
        <strain evidence="1">CCAP 19/18</strain>
    </source>
</reference>
<sequence length="76" mass="8816">MGVRRLWASSGPWVRRGAIASGALMTAAAVNGVDAMWHHENYEERRQEERDQLRCKGIMDLLPERSHWQKIVSQER</sequence>
<accession>A0ABQ7GVR1</accession>
<name>A0ABQ7GVR1_DUNSA</name>
<protein>
    <submittedName>
        <fullName evidence="1">Uncharacterized protein</fullName>
    </submittedName>
</protein>
<gene>
    <name evidence="1" type="ORF">DUNSADRAFT_2323</name>
</gene>
<dbReference type="Proteomes" id="UP000815325">
    <property type="component" value="Unassembled WGS sequence"/>
</dbReference>
<evidence type="ECO:0000313" key="1">
    <source>
        <dbReference type="EMBL" id="KAF5838698.1"/>
    </source>
</evidence>